<dbReference type="AlphaFoldDB" id="A0A517R4C6"/>
<proteinExistence type="predicted"/>
<evidence type="ECO:0000256" key="1">
    <source>
        <dbReference type="SAM" id="MobiDB-lite"/>
    </source>
</evidence>
<dbReference type="EMBL" id="CP036268">
    <property type="protein sequence ID" value="QDT38700.1"/>
    <property type="molecule type" value="Genomic_DNA"/>
</dbReference>
<evidence type="ECO:0000313" key="2">
    <source>
        <dbReference type="EMBL" id="QDT38700.1"/>
    </source>
</evidence>
<accession>A0A517R4C6</accession>
<protein>
    <recommendedName>
        <fullName evidence="4">DUF3467 domain-containing protein</fullName>
    </recommendedName>
</protein>
<reference evidence="2 3" key="1">
    <citation type="submission" date="2019-02" db="EMBL/GenBank/DDBJ databases">
        <title>Deep-cultivation of Planctomycetes and their phenomic and genomic characterization uncovers novel biology.</title>
        <authorList>
            <person name="Wiegand S."/>
            <person name="Jogler M."/>
            <person name="Boedeker C."/>
            <person name="Pinto D."/>
            <person name="Vollmers J."/>
            <person name="Rivas-Marin E."/>
            <person name="Kohn T."/>
            <person name="Peeters S.H."/>
            <person name="Heuer A."/>
            <person name="Rast P."/>
            <person name="Oberbeckmann S."/>
            <person name="Bunk B."/>
            <person name="Jeske O."/>
            <person name="Meyerdierks A."/>
            <person name="Storesund J.E."/>
            <person name="Kallscheuer N."/>
            <person name="Luecker S."/>
            <person name="Lage O.M."/>
            <person name="Pohl T."/>
            <person name="Merkel B.J."/>
            <person name="Hornburger P."/>
            <person name="Mueller R.-W."/>
            <person name="Bruemmer F."/>
            <person name="Labrenz M."/>
            <person name="Spormann A.M."/>
            <person name="Op den Camp H."/>
            <person name="Overmann J."/>
            <person name="Amann R."/>
            <person name="Jetten M.S.M."/>
            <person name="Mascher T."/>
            <person name="Medema M.H."/>
            <person name="Devos D.P."/>
            <person name="Kaster A.-K."/>
            <person name="Ovreas L."/>
            <person name="Rohde M."/>
            <person name="Galperin M.Y."/>
            <person name="Jogler C."/>
        </authorList>
    </citation>
    <scope>NUCLEOTIDE SEQUENCE [LARGE SCALE GENOMIC DNA]</scope>
    <source>
        <strain evidence="2 3">Pan189</strain>
    </source>
</reference>
<feature type="region of interest" description="Disordered" evidence="1">
    <location>
        <begin position="1"/>
        <end position="22"/>
    </location>
</feature>
<dbReference type="Pfam" id="PF11950">
    <property type="entry name" value="DUF3467"/>
    <property type="match status" value="1"/>
</dbReference>
<keyword evidence="3" id="KW-1185">Reference proteome</keyword>
<gene>
    <name evidence="2" type="ORF">Pan189_30960</name>
</gene>
<name>A0A517R4C6_9PLAN</name>
<sequence length="115" mass="12595">MADETTNGDAADDGNPPQQQVKFNVDDSNVHATYTNFCRVNSTAEELILDIGLNANPATAQEGNVRVDQRVIMNHYTAKRLLAALSMAVQRHEQAFGAIELDVRRRVQAMPPASS</sequence>
<evidence type="ECO:0000313" key="3">
    <source>
        <dbReference type="Proteomes" id="UP000317318"/>
    </source>
</evidence>
<dbReference type="KEGG" id="svp:Pan189_30960"/>
<organism evidence="2 3">
    <name type="scientific">Stratiformator vulcanicus</name>
    <dbReference type="NCBI Taxonomy" id="2527980"/>
    <lineage>
        <taxon>Bacteria</taxon>
        <taxon>Pseudomonadati</taxon>
        <taxon>Planctomycetota</taxon>
        <taxon>Planctomycetia</taxon>
        <taxon>Planctomycetales</taxon>
        <taxon>Planctomycetaceae</taxon>
        <taxon>Stratiformator</taxon>
    </lineage>
</organism>
<dbReference type="Proteomes" id="UP000317318">
    <property type="component" value="Chromosome"/>
</dbReference>
<dbReference type="InterPro" id="IPR021857">
    <property type="entry name" value="DUF3467"/>
</dbReference>
<evidence type="ECO:0008006" key="4">
    <source>
        <dbReference type="Google" id="ProtNLM"/>
    </source>
</evidence>